<dbReference type="OrthoDB" id="7707581at2"/>
<protein>
    <recommendedName>
        <fullName evidence="3">DUF1795 domain-containing protein</fullName>
    </recommendedName>
</protein>
<dbReference type="AlphaFoldDB" id="A0A3T0N4Y2"/>
<evidence type="ECO:0008006" key="3">
    <source>
        <dbReference type="Google" id="ProtNLM"/>
    </source>
</evidence>
<evidence type="ECO:0000313" key="1">
    <source>
        <dbReference type="EMBL" id="AZV79075.1"/>
    </source>
</evidence>
<keyword evidence="2" id="KW-1185">Reference proteome</keyword>
<dbReference type="EMBL" id="CP033219">
    <property type="protein sequence ID" value="AZV79075.1"/>
    <property type="molecule type" value="Genomic_DNA"/>
</dbReference>
<gene>
    <name evidence="1" type="ORF">EBB79_15145</name>
</gene>
<accession>A0A3T0N4Y2</accession>
<name>A0A3T0N4Y2_9RHOB</name>
<dbReference type="KEGG" id="sedi:EBB79_15145"/>
<dbReference type="Proteomes" id="UP000283063">
    <property type="component" value="Chromosome"/>
</dbReference>
<evidence type="ECO:0000313" key="2">
    <source>
        <dbReference type="Proteomes" id="UP000283063"/>
    </source>
</evidence>
<organism evidence="1 2">
    <name type="scientific">Parasedimentitalea marina</name>
    <dbReference type="NCBI Taxonomy" id="2483033"/>
    <lineage>
        <taxon>Bacteria</taxon>
        <taxon>Pseudomonadati</taxon>
        <taxon>Pseudomonadota</taxon>
        <taxon>Alphaproteobacteria</taxon>
        <taxon>Rhodobacterales</taxon>
        <taxon>Paracoccaceae</taxon>
        <taxon>Parasedimentitalea</taxon>
    </lineage>
</organism>
<reference evidence="1 2" key="1">
    <citation type="submission" date="2018-10" db="EMBL/GenBank/DDBJ databases">
        <title>Parasedimentitalea marina sp. nov., a psychrophilic bacterium isolated from deep seawater of the New Britain Trench.</title>
        <authorList>
            <person name="Cao J."/>
        </authorList>
    </citation>
    <scope>NUCLEOTIDE SEQUENCE [LARGE SCALE GENOMIC DNA]</scope>
    <source>
        <strain evidence="1 2">W43</strain>
    </source>
</reference>
<sequence length="188" mass="20196">MQNLFREVLAAGWLAASVAILPSLTLAEMPITYKDENRALFHVSVPDFWTVRAGGERAVTAPGSNEARLINRVIGLTPVSEDGIWMGFISPHGVSTYEQSLEYLRGVGPFLVKDAEVQERKQISVGGLPAARLTGSGSRDGKSVSFTAVVVDLPRDRVAISVVVMEAGVNPDLVSDVNAVFASFRAVR</sequence>
<dbReference type="RefSeq" id="WP_127749624.1">
    <property type="nucleotide sequence ID" value="NZ_CP033219.1"/>
</dbReference>
<proteinExistence type="predicted"/>